<keyword evidence="5 10" id="KW-1133">Transmembrane helix</keyword>
<feature type="transmembrane region" description="Helical" evidence="10">
    <location>
        <begin position="216"/>
        <end position="233"/>
    </location>
</feature>
<feature type="transmembrane region" description="Helical" evidence="10">
    <location>
        <begin position="91"/>
        <end position="114"/>
    </location>
</feature>
<comment type="subcellular location">
    <subcellularLocation>
        <location evidence="1">Membrane</location>
        <topology evidence="1">Multi-pass membrane protein</topology>
    </subcellularLocation>
</comment>
<evidence type="ECO:0000256" key="6">
    <source>
        <dbReference type="ARBA" id="ARBA00023053"/>
    </source>
</evidence>
<name>A0A3G8MB61_9HYPH</name>
<evidence type="ECO:0000313" key="13">
    <source>
        <dbReference type="Proteomes" id="UP000273982"/>
    </source>
</evidence>
<gene>
    <name evidence="12" type="ORF">EHO51_18365</name>
</gene>
<dbReference type="PANTHER" id="PTHR43562">
    <property type="entry name" value="NAPA-TYPE SODIUM/HYDROGEN ANTIPORTER"/>
    <property type="match status" value="1"/>
</dbReference>
<keyword evidence="3" id="KW-0050">Antiport</keyword>
<feature type="transmembrane region" description="Helical" evidence="10">
    <location>
        <begin position="30"/>
        <end position="53"/>
    </location>
</feature>
<geneLocation type="plasmid" evidence="13">
    <name>pgw6_1</name>
</geneLocation>
<feature type="transmembrane region" description="Helical" evidence="10">
    <location>
        <begin position="321"/>
        <end position="343"/>
    </location>
</feature>
<keyword evidence="4 10" id="KW-0812">Transmembrane</keyword>
<dbReference type="Gene3D" id="1.20.1530.20">
    <property type="match status" value="1"/>
</dbReference>
<dbReference type="GO" id="GO:0016020">
    <property type="term" value="C:membrane"/>
    <property type="evidence" value="ECO:0007669"/>
    <property type="project" value="UniProtKB-SubCell"/>
</dbReference>
<evidence type="ECO:0000256" key="10">
    <source>
        <dbReference type="SAM" id="Phobius"/>
    </source>
</evidence>
<feature type="transmembrane region" description="Helical" evidence="10">
    <location>
        <begin position="153"/>
        <end position="172"/>
    </location>
</feature>
<feature type="transmembrane region" description="Helical" evidence="10">
    <location>
        <begin position="178"/>
        <end position="195"/>
    </location>
</feature>
<accession>A0A3G8MB61</accession>
<dbReference type="RefSeq" id="WP_124740314.1">
    <property type="nucleotide sequence ID" value="NZ_CP034087.1"/>
</dbReference>
<evidence type="ECO:0000256" key="9">
    <source>
        <dbReference type="ARBA" id="ARBA00023201"/>
    </source>
</evidence>
<feature type="transmembrane region" description="Helical" evidence="10">
    <location>
        <begin position="59"/>
        <end position="79"/>
    </location>
</feature>
<keyword evidence="7" id="KW-0406">Ion transport</keyword>
<dbReference type="Proteomes" id="UP000273982">
    <property type="component" value="Plasmid pGW6_1"/>
</dbReference>
<keyword evidence="2" id="KW-0813">Transport</keyword>
<keyword evidence="8 10" id="KW-0472">Membrane</keyword>
<dbReference type="AlphaFoldDB" id="A0A3G8MB61"/>
<dbReference type="EMBL" id="CP034087">
    <property type="protein sequence ID" value="AZG78804.1"/>
    <property type="molecule type" value="Genomic_DNA"/>
</dbReference>
<feature type="domain" description="Cation/H+ exchanger transmembrane" evidence="11">
    <location>
        <begin position="14"/>
        <end position="369"/>
    </location>
</feature>
<dbReference type="Pfam" id="PF00999">
    <property type="entry name" value="Na_H_Exchanger"/>
    <property type="match status" value="1"/>
</dbReference>
<evidence type="ECO:0000256" key="1">
    <source>
        <dbReference type="ARBA" id="ARBA00004141"/>
    </source>
</evidence>
<evidence type="ECO:0000256" key="8">
    <source>
        <dbReference type="ARBA" id="ARBA00023136"/>
    </source>
</evidence>
<organism evidence="12 13">
    <name type="scientific">Methylocystis rosea</name>
    <dbReference type="NCBI Taxonomy" id="173366"/>
    <lineage>
        <taxon>Bacteria</taxon>
        <taxon>Pseudomonadati</taxon>
        <taxon>Pseudomonadota</taxon>
        <taxon>Alphaproteobacteria</taxon>
        <taxon>Hyphomicrobiales</taxon>
        <taxon>Methylocystaceae</taxon>
        <taxon>Methylocystis</taxon>
    </lineage>
</organism>
<feature type="transmembrane region" description="Helical" evidence="10">
    <location>
        <begin position="355"/>
        <end position="375"/>
    </location>
</feature>
<evidence type="ECO:0000256" key="2">
    <source>
        <dbReference type="ARBA" id="ARBA00022448"/>
    </source>
</evidence>
<feature type="transmembrane region" description="Helical" evidence="10">
    <location>
        <begin position="120"/>
        <end position="141"/>
    </location>
</feature>
<protein>
    <submittedName>
        <fullName evidence="12">Cation:proton antiporter</fullName>
    </submittedName>
</protein>
<evidence type="ECO:0000256" key="3">
    <source>
        <dbReference type="ARBA" id="ARBA00022449"/>
    </source>
</evidence>
<evidence type="ECO:0000313" key="12">
    <source>
        <dbReference type="EMBL" id="AZG78804.1"/>
    </source>
</evidence>
<keyword evidence="9" id="KW-0739">Sodium transport</keyword>
<dbReference type="PANTHER" id="PTHR43562:SF3">
    <property type="entry name" value="SODIUM ION_PROTON EXCHANGER (EUROFUNG)"/>
    <property type="match status" value="1"/>
</dbReference>
<keyword evidence="6" id="KW-0915">Sodium</keyword>
<dbReference type="GO" id="GO:0015297">
    <property type="term" value="F:antiporter activity"/>
    <property type="evidence" value="ECO:0007669"/>
    <property type="project" value="UniProtKB-KW"/>
</dbReference>
<dbReference type="InterPro" id="IPR006153">
    <property type="entry name" value="Cation/H_exchanger_TM"/>
</dbReference>
<reference evidence="12 13" key="1">
    <citation type="submission" date="2018-11" db="EMBL/GenBank/DDBJ databases">
        <title>Genome squencing of methanotrophic bacteria isolated from alkaline groundwater in Korea.</title>
        <authorList>
            <person name="Nguyen L.N."/>
        </authorList>
    </citation>
    <scope>NUCLEOTIDE SEQUENCE [LARGE SCALE GENOMIC DNA]</scope>
    <source>
        <strain evidence="12 13">GW6</strain>
        <plasmid evidence="13">pgw6_1</plasmid>
    </source>
</reference>
<dbReference type="KEGG" id="mros:EHO51_18365"/>
<feature type="transmembrane region" description="Helical" evidence="10">
    <location>
        <begin position="278"/>
        <end position="301"/>
    </location>
</feature>
<dbReference type="GO" id="GO:0006814">
    <property type="term" value="P:sodium ion transport"/>
    <property type="evidence" value="ECO:0007669"/>
    <property type="project" value="UniProtKB-KW"/>
</dbReference>
<keyword evidence="12" id="KW-0614">Plasmid</keyword>
<sequence>MAAVWAQVAMVFGLALVASLIAHRYRFSTALVEIIVGMVAGSILAAIGGYAAFSVQEPWVKAFAGIGAIFLTFLAGAELDPDVFRMKWKEAAAIGVASFLLPAIGCWAAAHYLLGWESSPAILAGIALAATSVAVVYTVMMEYGFNRVEYGKTILAACFITDLGTVVTLGLVFAPFTWKTLLFVAVLAAAFIGLPKITPRAYALFGGKPSEFEAKFLLFCLMALGALAVWAGSEAVLPAYLVGMALAGSVGRDAALIKRLRTITIGLLTPFYFIRAGYFVSIPAVLMAPFGVIALIAVEIATKIVSVYPVAKAFKAPHKDAMYTTLLMASGLTFGTISALFGLSNKIIDDGQYSTLVAAIIGTAIIPTLIANRFFLPRHLLPKDEAELHTPAHEAEVEEALDDSEVRS</sequence>
<proteinExistence type="predicted"/>
<evidence type="ECO:0000256" key="7">
    <source>
        <dbReference type="ARBA" id="ARBA00023065"/>
    </source>
</evidence>
<evidence type="ECO:0000256" key="4">
    <source>
        <dbReference type="ARBA" id="ARBA00022692"/>
    </source>
</evidence>
<evidence type="ECO:0000259" key="11">
    <source>
        <dbReference type="Pfam" id="PF00999"/>
    </source>
</evidence>
<feature type="transmembrane region" description="Helical" evidence="10">
    <location>
        <begin position="6"/>
        <end position="23"/>
    </location>
</feature>
<evidence type="ECO:0000256" key="5">
    <source>
        <dbReference type="ARBA" id="ARBA00022989"/>
    </source>
</evidence>
<dbReference type="InterPro" id="IPR038770">
    <property type="entry name" value="Na+/solute_symporter_sf"/>
</dbReference>
<dbReference type="GO" id="GO:1902600">
    <property type="term" value="P:proton transmembrane transport"/>
    <property type="evidence" value="ECO:0007669"/>
    <property type="project" value="InterPro"/>
</dbReference>